<dbReference type="FunCoup" id="L0AB92">
    <property type="interactions" value="151"/>
</dbReference>
<organism evidence="2 3">
    <name type="scientific">Caldisphaera lagunensis (strain DSM 15908 / JCM 11604 / ANMR 0165 / IC-154)</name>
    <dbReference type="NCBI Taxonomy" id="1056495"/>
    <lineage>
        <taxon>Archaea</taxon>
        <taxon>Thermoproteota</taxon>
        <taxon>Thermoprotei</taxon>
        <taxon>Acidilobales</taxon>
        <taxon>Caldisphaeraceae</taxon>
        <taxon>Caldisphaera</taxon>
    </lineage>
</organism>
<dbReference type="Pfam" id="PF01042">
    <property type="entry name" value="Ribonuc_L-PSP"/>
    <property type="match status" value="1"/>
</dbReference>
<dbReference type="Proteomes" id="UP000010469">
    <property type="component" value="Chromosome"/>
</dbReference>
<dbReference type="PANTHER" id="PTHR11803:SF39">
    <property type="entry name" value="2-IMINOBUTANOATE_2-IMINOPROPANOATE DEAMINASE"/>
    <property type="match status" value="1"/>
</dbReference>
<dbReference type="SUPFAM" id="SSF55298">
    <property type="entry name" value="YjgF-like"/>
    <property type="match status" value="1"/>
</dbReference>
<evidence type="ECO:0000313" key="3">
    <source>
        <dbReference type="Proteomes" id="UP000010469"/>
    </source>
</evidence>
<dbReference type="InParanoid" id="L0AB92"/>
<dbReference type="PANTHER" id="PTHR11803">
    <property type="entry name" value="2-IMINOBUTANOATE/2-IMINOPROPANOATE DEAMINASE RIDA"/>
    <property type="match status" value="1"/>
</dbReference>
<proteinExistence type="inferred from homology"/>
<keyword evidence="3" id="KW-1185">Reference proteome</keyword>
<reference evidence="3" key="1">
    <citation type="submission" date="2012-03" db="EMBL/GenBank/DDBJ databases">
        <title>Complete genome of Caldisphaera lagunensis DSM 15908.</title>
        <authorList>
            <person name="Lucas S."/>
            <person name="Copeland A."/>
            <person name="Lapidus A."/>
            <person name="Glavina del Rio T."/>
            <person name="Dalin E."/>
            <person name="Tice H."/>
            <person name="Bruce D."/>
            <person name="Goodwin L."/>
            <person name="Pitluck S."/>
            <person name="Peters L."/>
            <person name="Mikhailova N."/>
            <person name="Teshima H."/>
            <person name="Kyrpides N."/>
            <person name="Mavromatis K."/>
            <person name="Ivanova N."/>
            <person name="Brettin T."/>
            <person name="Detter J.C."/>
            <person name="Han C."/>
            <person name="Larimer F."/>
            <person name="Land M."/>
            <person name="Hauser L."/>
            <person name="Markowitz V."/>
            <person name="Cheng J.-F."/>
            <person name="Hugenholtz P."/>
            <person name="Woyke T."/>
            <person name="Wu D."/>
            <person name="Spring S."/>
            <person name="Schroeder M."/>
            <person name="Brambilla E."/>
            <person name="Klenk H.-P."/>
            <person name="Eisen J.A."/>
        </authorList>
    </citation>
    <scope>NUCLEOTIDE SEQUENCE [LARGE SCALE GENOMIC DNA]</scope>
    <source>
        <strain evidence="3">DSM 15908 / JCM 11604 / IC-154</strain>
    </source>
</reference>
<evidence type="ECO:0000313" key="2">
    <source>
        <dbReference type="EMBL" id="AFZ70320.1"/>
    </source>
</evidence>
<dbReference type="Gene3D" id="3.30.1330.40">
    <property type="entry name" value="RutC-like"/>
    <property type="match status" value="1"/>
</dbReference>
<dbReference type="AlphaFoldDB" id="L0AB92"/>
<gene>
    <name evidence="2" type="ordered locus">Calag_0560</name>
</gene>
<dbReference type="CDD" id="cd00448">
    <property type="entry name" value="YjgF_YER057c_UK114_family"/>
    <property type="match status" value="1"/>
</dbReference>
<dbReference type="EMBL" id="CP003378">
    <property type="protein sequence ID" value="AFZ70320.1"/>
    <property type="molecule type" value="Genomic_DNA"/>
</dbReference>
<dbReference type="GO" id="GO:0005829">
    <property type="term" value="C:cytosol"/>
    <property type="evidence" value="ECO:0007669"/>
    <property type="project" value="TreeGrafter"/>
</dbReference>
<dbReference type="HOGENOM" id="CLU_100715_7_3_2"/>
<dbReference type="FunFam" id="3.30.1330.40:FF:000001">
    <property type="entry name" value="L-PSP family endoribonuclease"/>
    <property type="match status" value="1"/>
</dbReference>
<dbReference type="InterPro" id="IPR006056">
    <property type="entry name" value="RidA"/>
</dbReference>
<dbReference type="GO" id="GO:0019239">
    <property type="term" value="F:deaminase activity"/>
    <property type="evidence" value="ECO:0007669"/>
    <property type="project" value="TreeGrafter"/>
</dbReference>
<dbReference type="STRING" id="1056495.Calag_0560"/>
<dbReference type="GeneID" id="14211820"/>
<accession>L0AB92</accession>
<sequence length="126" mass="14112">MREAVFTDKAPKPIGPYSQAISYNGLLFISGQVPLDPKTGKIVSDNFEEQVRRVLENIKAILEASNLTFENLIKVTVFMKDSSKFSIFNNIYSTYFKGQYPSRSVIFVNDLPANAQIEVEAIAAKD</sequence>
<dbReference type="InterPro" id="IPR035959">
    <property type="entry name" value="RutC-like_sf"/>
</dbReference>
<dbReference type="InterPro" id="IPR006175">
    <property type="entry name" value="YjgF/YER057c/UK114"/>
</dbReference>
<protein>
    <submittedName>
        <fullName evidence="2">Endoribonuclease L-PSP, putative</fullName>
    </submittedName>
</protein>
<name>L0AB92_CALLD</name>
<dbReference type="OrthoDB" id="371655at2157"/>
<dbReference type="KEGG" id="clg:Calag_0560"/>
<dbReference type="RefSeq" id="WP_015232218.1">
    <property type="nucleotide sequence ID" value="NC_019791.1"/>
</dbReference>
<evidence type="ECO:0000256" key="1">
    <source>
        <dbReference type="ARBA" id="ARBA00010552"/>
    </source>
</evidence>
<dbReference type="NCBIfam" id="TIGR00004">
    <property type="entry name" value="Rid family detoxifying hydrolase"/>
    <property type="match status" value="1"/>
</dbReference>
<comment type="similarity">
    <text evidence="1">Belongs to the RutC family.</text>
</comment>
<dbReference type="eggNOG" id="arCOG01630">
    <property type="taxonomic scope" value="Archaea"/>
</dbReference>